<dbReference type="EMBL" id="BART01011295">
    <property type="protein sequence ID" value="GAG83220.1"/>
    <property type="molecule type" value="Genomic_DNA"/>
</dbReference>
<gene>
    <name evidence="1" type="ORF">S01H4_24126</name>
</gene>
<sequence>ISGRLGLDHDRVLFGKYAFPVMARYIDHKGGKLADVTEQGKLLYWYLQSAMWGRFSGSAESSINQDIVTFERDGAGLDGLIREMRLWRGDLKILPDHFGGWSCLGSCSEKRRELSKFPKGANANGQHLLRER</sequence>
<comment type="caution">
    <text evidence="1">The sequence shown here is derived from an EMBL/GenBank/DDBJ whole genome shotgun (WGS) entry which is preliminary data.</text>
</comment>
<organism evidence="1">
    <name type="scientific">marine sediment metagenome</name>
    <dbReference type="NCBI Taxonomy" id="412755"/>
    <lineage>
        <taxon>unclassified sequences</taxon>
        <taxon>metagenomes</taxon>
        <taxon>ecological metagenomes</taxon>
    </lineage>
</organism>
<dbReference type="AlphaFoldDB" id="X1AKW6"/>
<accession>X1AKW6</accession>
<name>X1AKW6_9ZZZZ</name>
<reference evidence="1" key="1">
    <citation type="journal article" date="2014" name="Front. Microbiol.">
        <title>High frequency of phylogenetically diverse reductive dehalogenase-homologous genes in deep subseafloor sedimentary metagenomes.</title>
        <authorList>
            <person name="Kawai M."/>
            <person name="Futagami T."/>
            <person name="Toyoda A."/>
            <person name="Takaki Y."/>
            <person name="Nishi S."/>
            <person name="Hori S."/>
            <person name="Arai W."/>
            <person name="Tsubouchi T."/>
            <person name="Morono Y."/>
            <person name="Uchiyama I."/>
            <person name="Ito T."/>
            <person name="Fujiyama A."/>
            <person name="Inagaki F."/>
            <person name="Takami H."/>
        </authorList>
    </citation>
    <scope>NUCLEOTIDE SEQUENCE</scope>
    <source>
        <strain evidence="1">Expedition CK06-06</strain>
    </source>
</reference>
<feature type="non-terminal residue" evidence="1">
    <location>
        <position position="1"/>
    </location>
</feature>
<protein>
    <submittedName>
        <fullName evidence="1">Uncharacterized protein</fullName>
    </submittedName>
</protein>
<evidence type="ECO:0000313" key="1">
    <source>
        <dbReference type="EMBL" id="GAG83220.1"/>
    </source>
</evidence>
<proteinExistence type="predicted"/>